<evidence type="ECO:0000313" key="1">
    <source>
        <dbReference type="EMBL" id="CAI9278410.1"/>
    </source>
</evidence>
<keyword evidence="2" id="KW-1185">Reference proteome</keyword>
<dbReference type="AlphaFoldDB" id="A0AA36E1A7"/>
<organism evidence="1 2">
    <name type="scientific">Lactuca saligna</name>
    <name type="common">Willowleaf lettuce</name>
    <dbReference type="NCBI Taxonomy" id="75948"/>
    <lineage>
        <taxon>Eukaryota</taxon>
        <taxon>Viridiplantae</taxon>
        <taxon>Streptophyta</taxon>
        <taxon>Embryophyta</taxon>
        <taxon>Tracheophyta</taxon>
        <taxon>Spermatophyta</taxon>
        <taxon>Magnoliopsida</taxon>
        <taxon>eudicotyledons</taxon>
        <taxon>Gunneridae</taxon>
        <taxon>Pentapetalae</taxon>
        <taxon>asterids</taxon>
        <taxon>campanulids</taxon>
        <taxon>Asterales</taxon>
        <taxon>Asteraceae</taxon>
        <taxon>Cichorioideae</taxon>
        <taxon>Cichorieae</taxon>
        <taxon>Lactucinae</taxon>
        <taxon>Lactuca</taxon>
    </lineage>
</organism>
<proteinExistence type="predicted"/>
<accession>A0AA36E1A7</accession>
<reference evidence="1" key="1">
    <citation type="submission" date="2023-04" db="EMBL/GenBank/DDBJ databases">
        <authorList>
            <person name="Vijverberg K."/>
            <person name="Xiong W."/>
            <person name="Schranz E."/>
        </authorList>
    </citation>
    <scope>NUCLEOTIDE SEQUENCE</scope>
</reference>
<sequence>MMLQYVIQADTKAHMYERSNQIILAYYGGSAGFYQRLSESGPDDVYHSSVEARFCVPHRLCHLPQLIVSKASTLEIHVSETKGTKRFQWGTKCKLFHTLQPDDIGVLWWLSWILSRSKKLKFHLLSE</sequence>
<dbReference type="EMBL" id="OX465080">
    <property type="protein sequence ID" value="CAI9278410.1"/>
    <property type="molecule type" value="Genomic_DNA"/>
</dbReference>
<gene>
    <name evidence="1" type="ORF">LSALG_LOCUS18277</name>
</gene>
<evidence type="ECO:0000313" key="2">
    <source>
        <dbReference type="Proteomes" id="UP001177003"/>
    </source>
</evidence>
<dbReference type="Proteomes" id="UP001177003">
    <property type="component" value="Chromosome 4"/>
</dbReference>
<protein>
    <submittedName>
        <fullName evidence="1">Uncharacterized protein</fullName>
    </submittedName>
</protein>
<name>A0AA36E1A7_LACSI</name>